<evidence type="ECO:0000313" key="1">
    <source>
        <dbReference type="EMBL" id="KAI4456619.1"/>
    </source>
</evidence>
<accession>A0ACB9SRJ2</accession>
<organism evidence="1 2">
    <name type="scientific">Holotrichia oblita</name>
    <name type="common">Chafer beetle</name>
    <dbReference type="NCBI Taxonomy" id="644536"/>
    <lineage>
        <taxon>Eukaryota</taxon>
        <taxon>Metazoa</taxon>
        <taxon>Ecdysozoa</taxon>
        <taxon>Arthropoda</taxon>
        <taxon>Hexapoda</taxon>
        <taxon>Insecta</taxon>
        <taxon>Pterygota</taxon>
        <taxon>Neoptera</taxon>
        <taxon>Endopterygota</taxon>
        <taxon>Coleoptera</taxon>
        <taxon>Polyphaga</taxon>
        <taxon>Scarabaeiformia</taxon>
        <taxon>Scarabaeidae</taxon>
        <taxon>Melolonthinae</taxon>
        <taxon>Holotrichia</taxon>
    </lineage>
</organism>
<dbReference type="EMBL" id="CM043022">
    <property type="protein sequence ID" value="KAI4456619.1"/>
    <property type="molecule type" value="Genomic_DNA"/>
</dbReference>
<gene>
    <name evidence="1" type="ORF">MML48_8g00011209</name>
</gene>
<protein>
    <submittedName>
        <fullName evidence="1">Monocarboxylate transporter</fullName>
    </submittedName>
</protein>
<proteinExistence type="predicted"/>
<keyword evidence="2" id="KW-1185">Reference proteome</keyword>
<reference evidence="1" key="1">
    <citation type="submission" date="2022-04" db="EMBL/GenBank/DDBJ databases">
        <title>Chromosome-scale genome assembly of Holotrichia oblita Faldermann.</title>
        <authorList>
            <person name="Rongchong L."/>
        </authorList>
    </citation>
    <scope>NUCLEOTIDE SEQUENCE</scope>
    <source>
        <strain evidence="1">81SQS9</strain>
    </source>
</reference>
<sequence length="653" mass="73585">MEKKENGTTPLLEYNRTFTGQNGVKIVKSPTKSKNGSLNSQIPDSHEVRFVDVSDESNTSSRESLKDDIDLPTKPKLPDGGWGWMVVFSSLVISMIADGISFSFGLLYIEFLYEFEETKSATSWIGSLFMAVPLLTGPIMSALVDRYGCRLMTIVGGLISGLGFILCYFAKTILVCYLTFGVIAGLGLGLCYVTAVVSIAFWFDKKRNLAIGLGACGTGIGTFVYAPMTQYFIEQYGWRGCVLLLAGTFLNMCVCGCLMRDPDWMIEESKLSKSSKKSSTSSTSVSGRSFADDFPNIEELKDLLQSGGKDNDYLLQTLATSINSMENAKSKNIHRSDISLPTFVKQNEKVPLEVLRQLSANTKLYNVILENYPSLLSCRSTSDNRLNKLHNAIEADPTRVPVTVSMKIKKNEHKEDHKEERKGDHKEERKEELKEERKEEHKDEEIATNKRTRKLVHQVLLYLKIELKKIIIIFIKGKCTYLYSLLTLQQSLPAAKHESAVHTERKTSLDHGTLRALQRSDSVGWLLKQLGTNTHNNFKNIKLHRNSVMYRGAMLNIHKYHLRASSCPDIYRNSMITLAQSDKEKRQYIKTSFIFSGFLFDITQEWKQSFLQAALWIIVSGVFILCISYSKNKRIIGSEPLEMEKVSEAGSIA</sequence>
<evidence type="ECO:0000313" key="2">
    <source>
        <dbReference type="Proteomes" id="UP001056778"/>
    </source>
</evidence>
<dbReference type="Proteomes" id="UP001056778">
    <property type="component" value="Chromosome 8"/>
</dbReference>
<comment type="caution">
    <text evidence="1">The sequence shown here is derived from an EMBL/GenBank/DDBJ whole genome shotgun (WGS) entry which is preliminary data.</text>
</comment>
<name>A0ACB9SRJ2_HOLOL</name>